<feature type="chain" id="PRO_5045807561" description="Transporter" evidence="1">
    <location>
        <begin position="25"/>
        <end position="219"/>
    </location>
</feature>
<dbReference type="EMBL" id="JBEPTF010000001">
    <property type="protein sequence ID" value="MET4683047.1"/>
    <property type="molecule type" value="Genomic_DNA"/>
</dbReference>
<evidence type="ECO:0008006" key="4">
    <source>
        <dbReference type="Google" id="ProtNLM"/>
    </source>
</evidence>
<comment type="caution">
    <text evidence="2">The sequence shown here is derived from an EMBL/GenBank/DDBJ whole genome shotgun (WGS) entry which is preliminary data.</text>
</comment>
<keyword evidence="1" id="KW-0732">Signal</keyword>
<reference evidence="2 3" key="1">
    <citation type="submission" date="2024-06" db="EMBL/GenBank/DDBJ databases">
        <title>Sorghum-associated microbial communities from plants grown in Nebraska, USA.</title>
        <authorList>
            <person name="Schachtman D."/>
        </authorList>
    </citation>
    <scope>NUCLEOTIDE SEQUENCE [LARGE SCALE GENOMIC DNA]</scope>
    <source>
        <strain evidence="2 3">2814</strain>
    </source>
</reference>
<evidence type="ECO:0000313" key="2">
    <source>
        <dbReference type="EMBL" id="MET4683047.1"/>
    </source>
</evidence>
<dbReference type="Proteomes" id="UP001549313">
    <property type="component" value="Unassembled WGS sequence"/>
</dbReference>
<organism evidence="2 3">
    <name type="scientific">Brevundimonas faecalis</name>
    <dbReference type="NCBI Taxonomy" id="947378"/>
    <lineage>
        <taxon>Bacteria</taxon>
        <taxon>Pseudomonadati</taxon>
        <taxon>Pseudomonadota</taxon>
        <taxon>Alphaproteobacteria</taxon>
        <taxon>Caulobacterales</taxon>
        <taxon>Caulobacteraceae</taxon>
        <taxon>Brevundimonas</taxon>
    </lineage>
</organism>
<gene>
    <name evidence="2" type="ORF">ABIE19_000956</name>
</gene>
<evidence type="ECO:0000313" key="3">
    <source>
        <dbReference type="Proteomes" id="UP001549313"/>
    </source>
</evidence>
<keyword evidence="3" id="KW-1185">Reference proteome</keyword>
<accession>A0ABV2R8Y7</accession>
<sequence>MKTVLIAAAAAAAAFLACASGARAGGPYVVDDAGTTPAGRCQIETWVTHSHDPGWVVAPACAVGGARPVELTLGLRGQGGATWLGPAAKRGLADFGDGRLTLAASLAAEVPTDGGPAVVAVNLPLTIQAADAVLLHLNLGWSQEGDVGRTTWGLNAEHRLAPRLWAVAETHGDDRGGRGWQAGLRYALAPDRLDLDLTVGRPDRADDGLTWTLALAAAF</sequence>
<evidence type="ECO:0000256" key="1">
    <source>
        <dbReference type="SAM" id="SignalP"/>
    </source>
</evidence>
<feature type="signal peptide" evidence="1">
    <location>
        <begin position="1"/>
        <end position="24"/>
    </location>
</feature>
<protein>
    <recommendedName>
        <fullName evidence="4">Transporter</fullName>
    </recommendedName>
</protein>
<dbReference type="PROSITE" id="PS51257">
    <property type="entry name" value="PROKAR_LIPOPROTEIN"/>
    <property type="match status" value="1"/>
</dbReference>
<dbReference type="RefSeq" id="WP_354087989.1">
    <property type="nucleotide sequence ID" value="NZ_JBEPTF010000001.1"/>
</dbReference>
<name>A0ABV2R8Y7_9CAUL</name>
<proteinExistence type="predicted"/>